<comment type="caution">
    <text evidence="1">The sequence shown here is derived from an EMBL/GenBank/DDBJ whole genome shotgun (WGS) entry which is preliminary data.</text>
</comment>
<gene>
    <name evidence="1" type="ORF">FAM09_26505</name>
</gene>
<dbReference type="RefSeq" id="WP_136580188.1">
    <property type="nucleotide sequence ID" value="NZ_STFF01000010.1"/>
</dbReference>
<dbReference type="SUPFAM" id="SSF110849">
    <property type="entry name" value="ParB/Sulfiredoxin"/>
    <property type="match status" value="1"/>
</dbReference>
<reference evidence="1 2" key="1">
    <citation type="submission" date="2019-04" db="EMBL/GenBank/DDBJ databases">
        <title>Niastella caeni sp. nov., isolated from activated sludge.</title>
        <authorList>
            <person name="Sheng M."/>
        </authorList>
    </citation>
    <scope>NUCLEOTIDE SEQUENCE [LARGE SCALE GENOMIC DNA]</scope>
    <source>
        <strain evidence="1 2">HX-2-15</strain>
    </source>
</reference>
<name>A0A4S8HD87_9BACT</name>
<dbReference type="InterPro" id="IPR036086">
    <property type="entry name" value="ParB/Sulfiredoxin_sf"/>
</dbReference>
<dbReference type="Proteomes" id="UP000306918">
    <property type="component" value="Unassembled WGS sequence"/>
</dbReference>
<protein>
    <recommendedName>
        <fullName evidence="3">ParB/Sulfiredoxin domain-containing protein</fullName>
    </recommendedName>
</protein>
<dbReference type="OrthoDB" id="662751at2"/>
<proteinExistence type="predicted"/>
<dbReference type="EMBL" id="STFF01000010">
    <property type="protein sequence ID" value="THU32998.1"/>
    <property type="molecule type" value="Genomic_DNA"/>
</dbReference>
<organism evidence="1 2">
    <name type="scientific">Niastella caeni</name>
    <dbReference type="NCBI Taxonomy" id="2569763"/>
    <lineage>
        <taxon>Bacteria</taxon>
        <taxon>Pseudomonadati</taxon>
        <taxon>Bacteroidota</taxon>
        <taxon>Chitinophagia</taxon>
        <taxon>Chitinophagales</taxon>
        <taxon>Chitinophagaceae</taxon>
        <taxon>Niastella</taxon>
    </lineage>
</organism>
<dbReference type="AlphaFoldDB" id="A0A4S8HD87"/>
<accession>A0A4S8HD87</accession>
<evidence type="ECO:0000313" key="1">
    <source>
        <dbReference type="EMBL" id="THU32998.1"/>
    </source>
</evidence>
<evidence type="ECO:0000313" key="2">
    <source>
        <dbReference type="Proteomes" id="UP000306918"/>
    </source>
</evidence>
<sequence>MKIRNASAGKDNLEKQIAYYKGKSLSQLHTIVPRWAYGDNADKIRDRGISAEQERYIICLTDVGKLIQCVDFGEVERMLLFTGELLNDGRVARILHRWEQLQYIDPPTIYITEGIDHRLVFVDGRHRTKVAYLIGSLQIPVAVEPGDMEIMKTMMPLWAI</sequence>
<keyword evidence="2" id="KW-1185">Reference proteome</keyword>
<evidence type="ECO:0008006" key="3">
    <source>
        <dbReference type="Google" id="ProtNLM"/>
    </source>
</evidence>